<gene>
    <name evidence="2" type="ORF">SAMN04488003_101397</name>
</gene>
<dbReference type="AlphaFoldDB" id="A0A1H7YZZ5"/>
<proteinExistence type="predicted"/>
<dbReference type="STRING" id="245187.SAMN04488003_101397"/>
<protein>
    <submittedName>
        <fullName evidence="2">Uncharacterized protein</fullName>
    </submittedName>
</protein>
<feature type="region of interest" description="Disordered" evidence="1">
    <location>
        <begin position="1"/>
        <end position="41"/>
    </location>
</feature>
<dbReference type="Proteomes" id="UP000199585">
    <property type="component" value="Unassembled WGS sequence"/>
</dbReference>
<evidence type="ECO:0000313" key="2">
    <source>
        <dbReference type="EMBL" id="SEM51882.1"/>
    </source>
</evidence>
<organism evidence="2 3">
    <name type="scientific">Loktanella fryxellensis</name>
    <dbReference type="NCBI Taxonomy" id="245187"/>
    <lineage>
        <taxon>Bacteria</taxon>
        <taxon>Pseudomonadati</taxon>
        <taxon>Pseudomonadota</taxon>
        <taxon>Alphaproteobacteria</taxon>
        <taxon>Rhodobacterales</taxon>
        <taxon>Roseobacteraceae</taxon>
        <taxon>Loktanella</taxon>
    </lineage>
</organism>
<evidence type="ECO:0000313" key="3">
    <source>
        <dbReference type="Proteomes" id="UP000199585"/>
    </source>
</evidence>
<reference evidence="2 3" key="1">
    <citation type="submission" date="2016-10" db="EMBL/GenBank/DDBJ databases">
        <authorList>
            <person name="de Groot N.N."/>
        </authorList>
    </citation>
    <scope>NUCLEOTIDE SEQUENCE [LARGE SCALE GENOMIC DNA]</scope>
    <source>
        <strain evidence="2 3">DSM 16213</strain>
    </source>
</reference>
<dbReference type="EMBL" id="FOCI01000001">
    <property type="protein sequence ID" value="SEM51882.1"/>
    <property type="molecule type" value="Genomic_DNA"/>
</dbReference>
<sequence>MPDVTHAAVHGNGDGTGADAATGAGGGTHHAAGRSALPVRPSPMSRPGLFLARDIYRQRRLRDAARMLPVLGAIVWLMPLMWRREPDEAGGTAAAVVFLFAGWALLIVLAALIARRLTPVAVDADAPR</sequence>
<keyword evidence="3" id="KW-1185">Reference proteome</keyword>
<dbReference type="RefSeq" id="WP_245731213.1">
    <property type="nucleotide sequence ID" value="NZ_FOCI01000001.1"/>
</dbReference>
<name>A0A1H7YZZ5_9RHOB</name>
<evidence type="ECO:0000256" key="1">
    <source>
        <dbReference type="SAM" id="MobiDB-lite"/>
    </source>
</evidence>
<accession>A0A1H7YZZ5</accession>